<proteinExistence type="inferred from homology"/>
<evidence type="ECO:0000313" key="6">
    <source>
        <dbReference type="EMBL" id="CEG22080.1"/>
    </source>
</evidence>
<keyword evidence="7" id="KW-1185">Reference proteome</keyword>
<keyword evidence="5" id="KW-0119">Carbohydrate metabolism</keyword>
<dbReference type="InterPro" id="IPR000887">
    <property type="entry name" value="Aldlse_KDPG_KHG"/>
</dbReference>
<protein>
    <submittedName>
        <fullName evidence="6">KHG/KDPG aldolase</fullName>
    </submittedName>
</protein>
<reference evidence="6 7" key="1">
    <citation type="submission" date="2014-09" db="EMBL/GenBank/DDBJ databases">
        <authorList>
            <person name="Urmite Genomes Urmite Genomes"/>
        </authorList>
    </citation>
    <scope>NUCLEOTIDE SEQUENCE [LARGE SCALE GENOMIC DNA]</scope>
    <source>
        <strain evidence="6 7">ES2</strain>
    </source>
</reference>
<dbReference type="AlphaFoldDB" id="A0A098EJT7"/>
<evidence type="ECO:0000256" key="4">
    <source>
        <dbReference type="ARBA" id="ARBA00023239"/>
    </source>
</evidence>
<dbReference type="Proteomes" id="UP000043699">
    <property type="component" value="Unassembled WGS sequence"/>
</dbReference>
<evidence type="ECO:0000313" key="7">
    <source>
        <dbReference type="Proteomes" id="UP000043699"/>
    </source>
</evidence>
<comment type="subunit">
    <text evidence="3">Homotrimer.</text>
</comment>
<dbReference type="STRING" id="1499687.BN1080_01000"/>
<organism evidence="6 7">
    <name type="scientific">Planococcus massiliensis</name>
    <dbReference type="NCBI Taxonomy" id="1499687"/>
    <lineage>
        <taxon>Bacteria</taxon>
        <taxon>Bacillati</taxon>
        <taxon>Bacillota</taxon>
        <taxon>Bacilli</taxon>
        <taxon>Bacillales</taxon>
        <taxon>Caryophanaceae</taxon>
        <taxon>Planococcus</taxon>
    </lineage>
</organism>
<sequence length="215" mass="23179">MINVISQVNKHKIVAIIRTDSINELEQTVQSLYRGGIRIVEITLNTPGALEGITSLQGKYPDLAIGAGTVLDPESARQAILAGATFLLAPTLKESSIAMANRYNTFIVPGVLTPTEALTAYEYGARMIKIFPARSVGSKYITDLKGPLSHLDIMAVGGISLENAEEFLEAGSSALGIGSALVDNKLVKQGDFDEIEKRAKEFVELANRFELSKKL</sequence>
<evidence type="ECO:0000256" key="2">
    <source>
        <dbReference type="ARBA" id="ARBA00006906"/>
    </source>
</evidence>
<accession>A0A098EJT7</accession>
<dbReference type="EMBL" id="CCXS01000001">
    <property type="protein sequence ID" value="CEG22080.1"/>
    <property type="molecule type" value="Genomic_DNA"/>
</dbReference>
<dbReference type="NCBIfam" id="TIGR01182">
    <property type="entry name" value="eda"/>
    <property type="match status" value="1"/>
</dbReference>
<gene>
    <name evidence="6" type="primary">kdgA_1</name>
    <name evidence="6" type="ORF">BN1080_01000</name>
</gene>
<dbReference type="RefSeq" id="WP_052650810.1">
    <property type="nucleotide sequence ID" value="NZ_CCXS01000001.1"/>
</dbReference>
<dbReference type="CDD" id="cd00452">
    <property type="entry name" value="KDPG_aldolase"/>
    <property type="match status" value="1"/>
</dbReference>
<dbReference type="SUPFAM" id="SSF51569">
    <property type="entry name" value="Aldolase"/>
    <property type="match status" value="1"/>
</dbReference>
<comment type="similarity">
    <text evidence="2">Belongs to the KHG/KDPG aldolase family.</text>
</comment>
<evidence type="ECO:0000256" key="1">
    <source>
        <dbReference type="ARBA" id="ARBA00004761"/>
    </source>
</evidence>
<evidence type="ECO:0000256" key="5">
    <source>
        <dbReference type="ARBA" id="ARBA00023277"/>
    </source>
</evidence>
<dbReference type="InterPro" id="IPR013785">
    <property type="entry name" value="Aldolase_TIM"/>
</dbReference>
<dbReference type="GO" id="GO:0016829">
    <property type="term" value="F:lyase activity"/>
    <property type="evidence" value="ECO:0007669"/>
    <property type="project" value="UniProtKB-KW"/>
</dbReference>
<dbReference type="PANTHER" id="PTHR30246:SF1">
    <property type="entry name" value="2-DEHYDRO-3-DEOXY-6-PHOSPHOGALACTONATE ALDOLASE-RELATED"/>
    <property type="match status" value="1"/>
</dbReference>
<evidence type="ECO:0000256" key="3">
    <source>
        <dbReference type="ARBA" id="ARBA00011233"/>
    </source>
</evidence>
<dbReference type="OrthoDB" id="9802667at2"/>
<name>A0A098EJT7_9BACL</name>
<keyword evidence="4" id="KW-0456">Lyase</keyword>
<dbReference type="Gene3D" id="3.20.20.70">
    <property type="entry name" value="Aldolase class I"/>
    <property type="match status" value="1"/>
</dbReference>
<comment type="pathway">
    <text evidence="1">Carbohydrate acid metabolism.</text>
</comment>
<dbReference type="Pfam" id="PF01081">
    <property type="entry name" value="Aldolase"/>
    <property type="match status" value="1"/>
</dbReference>
<dbReference type="PANTHER" id="PTHR30246">
    <property type="entry name" value="2-KETO-3-DEOXY-6-PHOSPHOGLUCONATE ALDOLASE"/>
    <property type="match status" value="1"/>
</dbReference>